<evidence type="ECO:0000256" key="3">
    <source>
        <dbReference type="ARBA" id="ARBA00029814"/>
    </source>
</evidence>
<evidence type="ECO:0000313" key="7">
    <source>
        <dbReference type="EMBL" id="CCH58207.1"/>
    </source>
</evidence>
<dbReference type="OMA" id="HCRLAQS"/>
<dbReference type="Pfam" id="PF01902">
    <property type="entry name" value="Diphthami_syn_2"/>
    <property type="match status" value="1"/>
</dbReference>
<keyword evidence="8" id="KW-1185">Reference proteome</keyword>
<dbReference type="Gene3D" id="3.90.1490.10">
    <property type="entry name" value="putative n-type atp pyrophosphatase, domain 2"/>
    <property type="match status" value="1"/>
</dbReference>
<dbReference type="KEGG" id="tbl:TBLA_0A04110"/>
<evidence type="ECO:0000256" key="1">
    <source>
        <dbReference type="ARBA" id="ARBA00012089"/>
    </source>
</evidence>
<dbReference type="SUPFAM" id="SSF52402">
    <property type="entry name" value="Adenine nucleotide alpha hydrolases-like"/>
    <property type="match status" value="1"/>
</dbReference>
<dbReference type="STRING" id="1071380.I2GVQ5"/>
<dbReference type="GeneID" id="14493086"/>
<dbReference type="Pfam" id="PF01042">
    <property type="entry name" value="Ribonuc_L-PSP"/>
    <property type="match status" value="1"/>
</dbReference>
<dbReference type="NCBIfam" id="TIGR00290">
    <property type="entry name" value="MJ0570_dom"/>
    <property type="match status" value="1"/>
</dbReference>
<accession>I2GVQ5</accession>
<dbReference type="CDD" id="cd06155">
    <property type="entry name" value="eu_AANH_C_1"/>
    <property type="match status" value="1"/>
</dbReference>
<dbReference type="OrthoDB" id="686384at2759"/>
<proteinExistence type="predicted"/>
<dbReference type="Proteomes" id="UP000002866">
    <property type="component" value="Chromosome 1"/>
</dbReference>
<dbReference type="GO" id="GO:0017178">
    <property type="term" value="F:diphthine-ammonia ligase activity"/>
    <property type="evidence" value="ECO:0007669"/>
    <property type="project" value="UniProtKB-EC"/>
</dbReference>
<sequence length="695" mass="77954">MKFVALISGGKDSCYNILHCLKNGHELVALANLMPENNSQQELDSFMFQTVGHDIVSMYGKCTGLPLFRQPIKQGGSKNVQLNYTPTSSDEIEDLFILLQNVIKEIPDVKGVSVGAILSSYQRTRVENVCNRLGLVSLAYLWERSQDELMGEMCLMSKDLDDPELDENNCSMDARLIKVAALGLNKTHLGMSLPHMYPILQNLSLKYDVNICGEGGEFETMTLDAPFFRKGKLEITDIEYDTSQSSNGVYNAHLTVAFVEREVSVEQLNLELKKLPVPQTFNSKFQHILEISLKDQPCIPQFLDHPDENCISKSKIFDPMSSHKIENIIYISNLVCTSSVRKTVEEQVIDIFKKLKLCLNEYNVVQSHIISSTLLLKNMADFSKVNTIYNNFFSVSEWGPLPPSRACVGTSLLNSTYLVQLSVIIDSSLDVKQLDNNVWVSNAKNGLHVQGLSYWAPRNIGPYSQVTTSNNDQNKVGYVSGQIALIPPSLELCNEGQYEEAILSLQHFDTIIQTNGVPNILSMMSYITSKDMLPSVTSVWFAYQVDGSSNDDMINKSLKSLIIVQVDELPKSANCEWSGIACKSLDINYSEYSNMTDCESTSFENTSKYELEIPCSSKIVVKDEKERCFVTGFCNSKEELADIVSHLNIPHHITVYYNPAYSTITGNLHNCTITTVNGVYDYKGNEYVFGFQIFM</sequence>
<dbReference type="HOGENOM" id="CLU_010289_2_1_1"/>
<reference evidence="7 8" key="1">
    <citation type="journal article" date="2011" name="Proc. Natl. Acad. Sci. U.S.A.">
        <title>Evolutionary erosion of yeast sex chromosomes by mating-type switching accidents.</title>
        <authorList>
            <person name="Gordon J.L."/>
            <person name="Armisen D."/>
            <person name="Proux-Wera E."/>
            <person name="Oheigeartaigh S.S."/>
            <person name="Byrne K.P."/>
            <person name="Wolfe K.H."/>
        </authorList>
    </citation>
    <scope>NUCLEOTIDE SEQUENCE [LARGE SCALE GENOMIC DNA]</scope>
    <source>
        <strain evidence="8">ATCC 34711 / CBS 6284 / DSM 70876 / NBRC 10599 / NRRL Y-10934 / UCD 77-7</strain>
    </source>
</reference>
<dbReference type="PANTHER" id="PTHR12196">
    <property type="entry name" value="DOMAIN OF UNKNOWN FUNCTION 71 DUF71 -CONTAINING PROTEIN"/>
    <property type="match status" value="1"/>
</dbReference>
<dbReference type="SUPFAM" id="SSF55298">
    <property type="entry name" value="YjgF-like"/>
    <property type="match status" value="2"/>
</dbReference>
<dbReference type="eggNOG" id="KOG2317">
    <property type="taxonomic scope" value="Eukaryota"/>
</dbReference>
<dbReference type="CDD" id="cd01994">
    <property type="entry name" value="AANH_PF0828-like"/>
    <property type="match status" value="1"/>
</dbReference>
<evidence type="ECO:0000259" key="6">
    <source>
        <dbReference type="Pfam" id="PF01902"/>
    </source>
</evidence>
<dbReference type="PANTHER" id="PTHR12196:SF2">
    <property type="entry name" value="DIPHTHINE--AMMONIA LIGASE"/>
    <property type="match status" value="1"/>
</dbReference>
<dbReference type="InterPro" id="IPR002761">
    <property type="entry name" value="Diphthami_syn_dom"/>
</dbReference>
<feature type="domain" description="Diphthamide synthase" evidence="6">
    <location>
        <begin position="1"/>
        <end position="243"/>
    </location>
</feature>
<evidence type="ECO:0000256" key="4">
    <source>
        <dbReference type="ARBA" id="ARBA00031552"/>
    </source>
</evidence>
<dbReference type="InterPro" id="IPR030662">
    <property type="entry name" value="DPH6/MJ0570"/>
</dbReference>
<evidence type="ECO:0000256" key="2">
    <source>
        <dbReference type="ARBA" id="ARBA00018426"/>
    </source>
</evidence>
<dbReference type="InParanoid" id="I2GVQ5"/>
<dbReference type="FunFam" id="3.40.50.620:FF:000145">
    <property type="entry name" value="ATP-binding domain containing protein"/>
    <property type="match status" value="1"/>
</dbReference>
<dbReference type="Gene3D" id="3.40.50.620">
    <property type="entry name" value="HUPs"/>
    <property type="match status" value="1"/>
</dbReference>
<comment type="catalytic activity">
    <reaction evidence="5">
        <text>diphthine-[translation elongation factor 2] + NH4(+) + ATP = diphthamide-[translation elongation factor 2] + AMP + diphosphate + H(+)</text>
        <dbReference type="Rhea" id="RHEA:19753"/>
        <dbReference type="Rhea" id="RHEA-COMP:10172"/>
        <dbReference type="Rhea" id="RHEA-COMP:10174"/>
        <dbReference type="ChEBI" id="CHEBI:15378"/>
        <dbReference type="ChEBI" id="CHEBI:16692"/>
        <dbReference type="ChEBI" id="CHEBI:28938"/>
        <dbReference type="ChEBI" id="CHEBI:30616"/>
        <dbReference type="ChEBI" id="CHEBI:33019"/>
        <dbReference type="ChEBI" id="CHEBI:82696"/>
        <dbReference type="ChEBI" id="CHEBI:456215"/>
        <dbReference type="EC" id="6.3.1.14"/>
    </reaction>
</comment>
<dbReference type="AlphaFoldDB" id="I2GVQ5"/>
<dbReference type="EMBL" id="HE806316">
    <property type="protein sequence ID" value="CCH58207.1"/>
    <property type="molecule type" value="Genomic_DNA"/>
</dbReference>
<dbReference type="EC" id="6.3.1.14" evidence="1"/>
<dbReference type="InterPro" id="IPR035959">
    <property type="entry name" value="RutC-like_sf"/>
</dbReference>
<protein>
    <recommendedName>
        <fullName evidence="2">Diphthine--ammonia ligase</fullName>
        <ecNumber evidence="1">6.3.1.14</ecNumber>
    </recommendedName>
    <alternativeName>
        <fullName evidence="3">Diphthamide synthase</fullName>
    </alternativeName>
    <alternativeName>
        <fullName evidence="4">Diphthamide synthetase</fullName>
    </alternativeName>
</protein>
<name>I2GVQ5_HENB6</name>
<dbReference type="GO" id="GO:0017183">
    <property type="term" value="P:protein histidyl modification to diphthamide"/>
    <property type="evidence" value="ECO:0007669"/>
    <property type="project" value="EnsemblFungi"/>
</dbReference>
<dbReference type="RefSeq" id="XP_004177726.1">
    <property type="nucleotide sequence ID" value="XM_004177678.1"/>
</dbReference>
<dbReference type="FunCoup" id="I2GVQ5">
    <property type="interactions" value="114"/>
</dbReference>
<dbReference type="InterPro" id="IPR014729">
    <property type="entry name" value="Rossmann-like_a/b/a_fold"/>
</dbReference>
<dbReference type="InterPro" id="IPR006175">
    <property type="entry name" value="YjgF/YER057c/UK114"/>
</dbReference>
<dbReference type="CDD" id="cd06156">
    <property type="entry name" value="eu_AANH_C_2"/>
    <property type="match status" value="1"/>
</dbReference>
<evidence type="ECO:0000313" key="8">
    <source>
        <dbReference type="Proteomes" id="UP000002866"/>
    </source>
</evidence>
<organism evidence="7 8">
    <name type="scientific">Henningerozyma blattae (strain ATCC 34711 / CBS 6284 / DSM 70876 / NBRC 10599 / NRRL Y-10934 / UCD 77-7)</name>
    <name type="common">Yeast</name>
    <name type="synonym">Tetrapisispora blattae</name>
    <dbReference type="NCBI Taxonomy" id="1071380"/>
    <lineage>
        <taxon>Eukaryota</taxon>
        <taxon>Fungi</taxon>
        <taxon>Dikarya</taxon>
        <taxon>Ascomycota</taxon>
        <taxon>Saccharomycotina</taxon>
        <taxon>Saccharomycetes</taxon>
        <taxon>Saccharomycetales</taxon>
        <taxon>Saccharomycetaceae</taxon>
        <taxon>Henningerozyma</taxon>
    </lineage>
</organism>
<dbReference type="eggNOG" id="KOG2316">
    <property type="taxonomic scope" value="Eukaryota"/>
</dbReference>
<dbReference type="Gene3D" id="3.30.1330.40">
    <property type="entry name" value="RutC-like"/>
    <property type="match status" value="2"/>
</dbReference>
<evidence type="ECO:0000256" key="5">
    <source>
        <dbReference type="ARBA" id="ARBA00048108"/>
    </source>
</evidence>
<gene>
    <name evidence="7" type="primary">TBLA0A04110</name>
    <name evidence="7" type="ORF">TBLA_0A04110</name>
</gene>